<dbReference type="EMBL" id="LVXG01000023">
    <property type="protein sequence ID" value="OQP46817.1"/>
    <property type="molecule type" value="Genomic_DNA"/>
</dbReference>
<dbReference type="PROSITE" id="PS51257">
    <property type="entry name" value="PROKAR_LIPOPROTEIN"/>
    <property type="match status" value="1"/>
</dbReference>
<keyword evidence="2" id="KW-1185">Reference proteome</keyword>
<evidence type="ECO:0000313" key="1">
    <source>
        <dbReference type="EMBL" id="OQP46817.1"/>
    </source>
</evidence>
<evidence type="ECO:0008006" key="3">
    <source>
        <dbReference type="Google" id="ProtNLM"/>
    </source>
</evidence>
<dbReference type="STRING" id="354355.SAMN05660816_00953"/>
<dbReference type="Proteomes" id="UP000192610">
    <property type="component" value="Unassembled WGS sequence"/>
</dbReference>
<protein>
    <recommendedName>
        <fullName evidence="3">Lipoprotein</fullName>
    </recommendedName>
</protein>
<name>A0A1V9EKZ0_9BACT</name>
<proteinExistence type="predicted"/>
<dbReference type="OrthoDB" id="1522859at2"/>
<sequence>MSMRQISIFALLFLSACSTSKKITPGICDEYFKSVKSHTIKGTKHCRSILIANGVVIRTEEVNASLLRHVDVIKCPDAYKTYGDIGTNGVIVEETKQTFDFIIPSQVDYKRKSDYLNKNKTYFLNGYLITNDSLRISKKAIVRTEVLTAKSYSNGFDNDSIVIINIWTLTKKEVRKSLRKWSRSYD</sequence>
<reference evidence="2" key="1">
    <citation type="submission" date="2016-04" db="EMBL/GenBank/DDBJ databases">
        <authorList>
            <person name="Chen L."/>
            <person name="Zhuang W."/>
            <person name="Wang G."/>
        </authorList>
    </citation>
    <scope>NUCLEOTIDE SEQUENCE [LARGE SCALE GENOMIC DNA]</scope>
    <source>
        <strain evidence="2">17621</strain>
    </source>
</reference>
<dbReference type="RefSeq" id="WP_133053928.1">
    <property type="nucleotide sequence ID" value="NZ_FOCZ01000002.1"/>
</dbReference>
<accession>A0A1V9EKZ0</accession>
<dbReference type="AlphaFoldDB" id="A0A1V9EKZ0"/>
<comment type="caution">
    <text evidence="1">The sequence shown here is derived from an EMBL/GenBank/DDBJ whole genome shotgun (WGS) entry which is preliminary data.</text>
</comment>
<evidence type="ECO:0000313" key="2">
    <source>
        <dbReference type="Proteomes" id="UP000192610"/>
    </source>
</evidence>
<organism evidence="1 2">
    <name type="scientific">Niastella yeongjuensis</name>
    <dbReference type="NCBI Taxonomy" id="354355"/>
    <lineage>
        <taxon>Bacteria</taxon>
        <taxon>Pseudomonadati</taxon>
        <taxon>Bacteroidota</taxon>
        <taxon>Chitinophagia</taxon>
        <taxon>Chitinophagales</taxon>
        <taxon>Chitinophagaceae</taxon>
        <taxon>Niastella</taxon>
    </lineage>
</organism>
<gene>
    <name evidence="1" type="ORF">A4H97_04650</name>
</gene>